<evidence type="ECO:0000259" key="14">
    <source>
        <dbReference type="PROSITE" id="PS50109"/>
    </source>
</evidence>
<dbReference type="Pfam" id="PF08448">
    <property type="entry name" value="PAS_4"/>
    <property type="match status" value="1"/>
</dbReference>
<comment type="similarity">
    <text evidence="2">In the N-terminal section; belongs to the phytochrome family.</text>
</comment>
<dbReference type="Gene3D" id="1.10.287.130">
    <property type="match status" value="1"/>
</dbReference>
<feature type="domain" description="PAC" evidence="17">
    <location>
        <begin position="582"/>
        <end position="633"/>
    </location>
</feature>
<organism evidence="18 19">
    <name type="scientific">Paenibacillus stellifer</name>
    <dbReference type="NCBI Taxonomy" id="169760"/>
    <lineage>
        <taxon>Bacteria</taxon>
        <taxon>Bacillati</taxon>
        <taxon>Bacillota</taxon>
        <taxon>Bacilli</taxon>
        <taxon>Bacillales</taxon>
        <taxon>Paenibacillaceae</taxon>
        <taxon>Paenibacillus</taxon>
    </lineage>
</organism>
<dbReference type="RefSeq" id="WP_038695075.1">
    <property type="nucleotide sequence ID" value="NZ_CP009286.1"/>
</dbReference>
<dbReference type="SUPFAM" id="SSF55874">
    <property type="entry name" value="ATPase domain of HSP90 chaperone/DNA topoisomerase II/histidine kinase"/>
    <property type="match status" value="1"/>
</dbReference>
<feature type="domain" description="PAS" evidence="16">
    <location>
        <begin position="510"/>
        <end position="580"/>
    </location>
</feature>
<dbReference type="STRING" id="169760.PSTEL_10815"/>
<dbReference type="Gene3D" id="3.30.450.20">
    <property type="entry name" value="PAS domain"/>
    <property type="match status" value="6"/>
</dbReference>
<dbReference type="PANTHER" id="PTHR45339:SF1">
    <property type="entry name" value="HYBRID SIGNAL TRANSDUCTION HISTIDINE KINASE J"/>
    <property type="match status" value="1"/>
</dbReference>
<evidence type="ECO:0000256" key="6">
    <source>
        <dbReference type="ARBA" id="ARBA00022741"/>
    </source>
</evidence>
<evidence type="ECO:0000313" key="18">
    <source>
        <dbReference type="EMBL" id="AIQ63498.1"/>
    </source>
</evidence>
<feature type="domain" description="PAC" evidence="17">
    <location>
        <begin position="457"/>
        <end position="509"/>
    </location>
</feature>
<dbReference type="Pfam" id="PF02518">
    <property type="entry name" value="HATPase_c"/>
    <property type="match status" value="1"/>
</dbReference>
<dbReference type="Gene3D" id="3.30.565.10">
    <property type="entry name" value="Histidine kinase-like ATPase, C-terminal domain"/>
    <property type="match status" value="1"/>
</dbReference>
<evidence type="ECO:0000256" key="5">
    <source>
        <dbReference type="ARBA" id="ARBA00022679"/>
    </source>
</evidence>
<feature type="domain" description="PAS" evidence="16">
    <location>
        <begin position="2"/>
        <end position="45"/>
    </location>
</feature>
<dbReference type="HOGENOM" id="CLU_000445_114_18_9"/>
<dbReference type="SUPFAM" id="SSF47384">
    <property type="entry name" value="Homodimeric domain of signal transducing histidine kinase"/>
    <property type="match status" value="1"/>
</dbReference>
<evidence type="ECO:0000256" key="12">
    <source>
        <dbReference type="ARBA" id="ARBA00074306"/>
    </source>
</evidence>
<dbReference type="InterPro" id="IPR001610">
    <property type="entry name" value="PAC"/>
</dbReference>
<evidence type="ECO:0000259" key="16">
    <source>
        <dbReference type="PROSITE" id="PS50112"/>
    </source>
</evidence>
<dbReference type="InterPro" id="IPR013767">
    <property type="entry name" value="PAS_fold"/>
</dbReference>
<dbReference type="Pfam" id="PF00989">
    <property type="entry name" value="PAS"/>
    <property type="match status" value="1"/>
</dbReference>
<dbReference type="CDD" id="cd16922">
    <property type="entry name" value="HATPase_EvgS-ArcB-TorS-like"/>
    <property type="match status" value="1"/>
</dbReference>
<dbReference type="EMBL" id="CP009286">
    <property type="protein sequence ID" value="AIQ63498.1"/>
    <property type="molecule type" value="Genomic_DNA"/>
</dbReference>
<dbReference type="Pfam" id="PF13426">
    <property type="entry name" value="PAS_9"/>
    <property type="match status" value="1"/>
</dbReference>
<dbReference type="Pfam" id="PF00072">
    <property type="entry name" value="Response_reg"/>
    <property type="match status" value="1"/>
</dbReference>
<feature type="domain" description="PAC" evidence="17">
    <location>
        <begin position="203"/>
        <end position="255"/>
    </location>
</feature>
<feature type="domain" description="Response regulatory" evidence="15">
    <location>
        <begin position="1034"/>
        <end position="1149"/>
    </location>
</feature>
<keyword evidence="4 13" id="KW-0597">Phosphoprotein</keyword>
<dbReference type="InterPro" id="IPR035965">
    <property type="entry name" value="PAS-like_dom_sf"/>
</dbReference>
<dbReference type="GO" id="GO:0006355">
    <property type="term" value="P:regulation of DNA-templated transcription"/>
    <property type="evidence" value="ECO:0007669"/>
    <property type="project" value="InterPro"/>
</dbReference>
<dbReference type="Pfam" id="PF08447">
    <property type="entry name" value="PAS_3"/>
    <property type="match status" value="2"/>
</dbReference>
<dbReference type="InterPro" id="IPR000014">
    <property type="entry name" value="PAS"/>
</dbReference>
<dbReference type="KEGG" id="pste:PSTEL_10815"/>
<gene>
    <name evidence="18" type="ORF">PSTEL_10815</name>
</gene>
<reference evidence="18 19" key="1">
    <citation type="submission" date="2014-08" db="EMBL/GenBank/DDBJ databases">
        <title>Comparative genomics of the Paenibacillus odorifer group.</title>
        <authorList>
            <person name="den Bakker H.C."/>
            <person name="Tsai Y.-C."/>
            <person name="Martin N."/>
            <person name="Korlach J."/>
            <person name="Wiedmann M."/>
        </authorList>
    </citation>
    <scope>NUCLEOTIDE SEQUENCE [LARGE SCALE GENOMIC DNA]</scope>
    <source>
        <strain evidence="18 19">DSM 14472</strain>
    </source>
</reference>
<evidence type="ECO:0000256" key="13">
    <source>
        <dbReference type="PROSITE-ProRule" id="PRU00169"/>
    </source>
</evidence>
<dbReference type="SUPFAM" id="SSF52172">
    <property type="entry name" value="CheY-like"/>
    <property type="match status" value="1"/>
</dbReference>
<dbReference type="FunFam" id="1.10.287.130:FF:000002">
    <property type="entry name" value="Two-component osmosensing histidine kinase"/>
    <property type="match status" value="1"/>
</dbReference>
<keyword evidence="5" id="KW-0808">Transferase</keyword>
<keyword evidence="7" id="KW-0418">Kinase</keyword>
<dbReference type="InterPro" id="IPR036097">
    <property type="entry name" value="HisK_dim/P_sf"/>
</dbReference>
<feature type="domain" description="Histidine kinase" evidence="14">
    <location>
        <begin position="778"/>
        <end position="1000"/>
    </location>
</feature>
<dbReference type="SMART" id="SM00086">
    <property type="entry name" value="PAC"/>
    <property type="match status" value="6"/>
</dbReference>
<keyword evidence="6" id="KW-0547">Nucleotide-binding</keyword>
<dbReference type="InterPro" id="IPR001789">
    <property type="entry name" value="Sig_transdc_resp-reg_receiver"/>
</dbReference>
<dbReference type="GO" id="GO:0005524">
    <property type="term" value="F:ATP binding"/>
    <property type="evidence" value="ECO:0007669"/>
    <property type="project" value="UniProtKB-KW"/>
</dbReference>
<evidence type="ECO:0000256" key="4">
    <source>
        <dbReference type="ARBA" id="ARBA00022553"/>
    </source>
</evidence>
<comment type="subunit">
    <text evidence="10">At low DSF concentrations, interacts with RpfF.</text>
</comment>
<dbReference type="AlphaFoldDB" id="A0A089LW92"/>
<dbReference type="InterPro" id="IPR036890">
    <property type="entry name" value="HATPase_C_sf"/>
</dbReference>
<feature type="domain" description="PAS" evidence="16">
    <location>
        <begin position="132"/>
        <end position="203"/>
    </location>
</feature>
<dbReference type="FunFam" id="3.30.565.10:FF:000010">
    <property type="entry name" value="Sensor histidine kinase RcsC"/>
    <property type="match status" value="1"/>
</dbReference>
<dbReference type="Proteomes" id="UP000029507">
    <property type="component" value="Chromosome"/>
</dbReference>
<dbReference type="InterPro" id="IPR000700">
    <property type="entry name" value="PAS-assoc_C"/>
</dbReference>
<evidence type="ECO:0000259" key="15">
    <source>
        <dbReference type="PROSITE" id="PS50110"/>
    </source>
</evidence>
<dbReference type="EC" id="2.7.13.3" evidence="3"/>
<dbReference type="CDD" id="cd17546">
    <property type="entry name" value="REC_hyHK_CKI1_RcsC-like"/>
    <property type="match status" value="1"/>
</dbReference>
<dbReference type="SMART" id="SM00388">
    <property type="entry name" value="HisKA"/>
    <property type="match status" value="1"/>
</dbReference>
<dbReference type="InterPro" id="IPR013656">
    <property type="entry name" value="PAS_4"/>
</dbReference>
<dbReference type="PROSITE" id="PS50109">
    <property type="entry name" value="HIS_KIN"/>
    <property type="match status" value="1"/>
</dbReference>
<comment type="catalytic activity">
    <reaction evidence="1">
        <text>ATP + protein L-histidine = ADP + protein N-phospho-L-histidine.</text>
        <dbReference type="EC" id="2.7.13.3"/>
    </reaction>
</comment>
<protein>
    <recommendedName>
        <fullName evidence="12">Circadian input-output histidine kinase CikA</fullName>
        <ecNumber evidence="3">2.7.13.3</ecNumber>
    </recommendedName>
    <alternativeName>
        <fullName evidence="11">Sensory/regulatory protein RpfC</fullName>
    </alternativeName>
</protein>
<evidence type="ECO:0000256" key="1">
    <source>
        <dbReference type="ARBA" id="ARBA00000085"/>
    </source>
</evidence>
<dbReference type="GO" id="GO:0000155">
    <property type="term" value="F:phosphorelay sensor kinase activity"/>
    <property type="evidence" value="ECO:0007669"/>
    <property type="project" value="InterPro"/>
</dbReference>
<evidence type="ECO:0000259" key="17">
    <source>
        <dbReference type="PROSITE" id="PS50113"/>
    </source>
</evidence>
<sequence>MSKDLFEQIYSRSSSGIAMVSLKEGQMIRCNPALCRMFGYTEEELKKLGYADHILPGEGFLSDPAAILGILLKQPGEEIYKEKKFLRKDGSLLWVELHLFVLRTDEVEGPEYMIVEMTDVTDRKIAEQKLHENEQFNSLISQNSPDLISISALDGKLLYVSPSIHQLMGFTAEELIGKNRIQFYHPDDVGVLKGLYDSTHPTDVFTGRIRHKDGCYVWIESSIKVITNEAGEPMQYMTIARDISERKKYEDMLAKAQRMARMGSWDWDAATGKLTVSEELRRIFFPAQAGTSPSTRQDIELEAFLPVVVPADRESFRKAMCDATERGTSGNVLICIATEGQLTNIDCHWEGITDSEGKVLSVSGTMQDVTEKYRMEEKLRISERNYRLISENSLDFIARNAFDEKATYLYASSICHTMFGYSPDEMIGTGGLDYVHPDDIDYIRAVLEDSRDGKGVTAAQCRFRRKDGTYMWIETTVRSVYSEDSGEWETVAVSRDASERKQYEMKLEESQNRYKSLFEFNPSAISAMDLQGRTLSVNASLEYLTGYTSSELLMTHFAEVMDPEELDHVNERFRRAVGGIAQTFESRMVHRDGQRVEVSVMFVPILVHGDVAGVFGITSDITEHKSHLRQIEKLSYEHALILNSVSEGIFGIDLEGNTIFINPSASRMLGYDEGEWSGDRLEDSIQLTRLIGDTYEGGQRSLVAELSQNEMYEEHEGILWKRDGSSILVKYHMTPLYDDGVKKGAVVVFKDITEEKEIRRAKESAERADRAKSEFLAMVSHELRTPMNGIIGMSDLLKDTKLDDEQRSYADIISQSGEALLHLLNEVLDFSKIEAGKMTLELGEVNLRTLMQSVKDLFYPKVLDKSLQLEFDIDPFLPEKLVTDGARLRQILVNLVGNAVKFTDSGRIEFRVRLGSVRSTNQMILHFSVQDTGIGIPVNKQGLLFQSFTQLHPSINRKYGGTGLGLAISKKLAELLGGSIGVDSVEGQGSTFCFTIEAALSDDLAGNDESTVPDPMDVGTDERLSSAASPGAISILVAEDQPVNRHLLGTYLRKRGYEADFAENGLQAVEAAETKEYDLIFMDIQMPVMDGLEATARIRQIRNRHPAIIAVTAFARKDDREMCLNAGMQDFISKPIHGEELDRVLRQWGAVTGKY</sequence>
<evidence type="ECO:0000256" key="7">
    <source>
        <dbReference type="ARBA" id="ARBA00022777"/>
    </source>
</evidence>
<dbReference type="NCBIfam" id="TIGR00229">
    <property type="entry name" value="sensory_box"/>
    <property type="match status" value="5"/>
</dbReference>
<feature type="modified residue" description="4-aspartylphosphate" evidence="13">
    <location>
        <position position="1083"/>
    </location>
</feature>
<evidence type="ECO:0000256" key="2">
    <source>
        <dbReference type="ARBA" id="ARBA00006402"/>
    </source>
</evidence>
<dbReference type="PROSITE" id="PS50110">
    <property type="entry name" value="RESPONSE_REGULATORY"/>
    <property type="match status" value="1"/>
</dbReference>
<dbReference type="InterPro" id="IPR011006">
    <property type="entry name" value="CheY-like_superfamily"/>
</dbReference>
<dbReference type="CDD" id="cd00130">
    <property type="entry name" value="PAS"/>
    <property type="match status" value="5"/>
</dbReference>
<dbReference type="SMART" id="SM00091">
    <property type="entry name" value="PAS"/>
    <property type="match status" value="5"/>
</dbReference>
<dbReference type="InterPro" id="IPR004358">
    <property type="entry name" value="Sig_transdc_His_kin-like_C"/>
</dbReference>
<dbReference type="CDD" id="cd00082">
    <property type="entry name" value="HisKA"/>
    <property type="match status" value="1"/>
</dbReference>
<evidence type="ECO:0000313" key="19">
    <source>
        <dbReference type="Proteomes" id="UP000029507"/>
    </source>
</evidence>
<evidence type="ECO:0000256" key="10">
    <source>
        <dbReference type="ARBA" id="ARBA00064003"/>
    </source>
</evidence>
<accession>A0A089LW92</accession>
<dbReference type="PROSITE" id="PS50113">
    <property type="entry name" value="PAC"/>
    <property type="match status" value="6"/>
</dbReference>
<feature type="domain" description="PAS" evidence="16">
    <location>
        <begin position="401"/>
        <end position="454"/>
    </location>
</feature>
<feature type="domain" description="PAC" evidence="17">
    <location>
        <begin position="79"/>
        <end position="132"/>
    </location>
</feature>
<keyword evidence="19" id="KW-1185">Reference proteome</keyword>
<evidence type="ECO:0000256" key="11">
    <source>
        <dbReference type="ARBA" id="ARBA00068150"/>
    </source>
</evidence>
<dbReference type="InterPro" id="IPR013655">
    <property type="entry name" value="PAS_fold_3"/>
</dbReference>
<dbReference type="InterPro" id="IPR003661">
    <property type="entry name" value="HisK_dim/P_dom"/>
</dbReference>
<dbReference type="Gene3D" id="3.40.50.2300">
    <property type="match status" value="1"/>
</dbReference>
<dbReference type="Pfam" id="PF00512">
    <property type="entry name" value="HisKA"/>
    <property type="match status" value="1"/>
</dbReference>
<dbReference type="SMART" id="SM00448">
    <property type="entry name" value="REC"/>
    <property type="match status" value="1"/>
</dbReference>
<dbReference type="PRINTS" id="PR00344">
    <property type="entry name" value="BCTRLSENSOR"/>
</dbReference>
<dbReference type="InterPro" id="IPR003594">
    <property type="entry name" value="HATPase_dom"/>
</dbReference>
<dbReference type="PANTHER" id="PTHR45339">
    <property type="entry name" value="HYBRID SIGNAL TRANSDUCTION HISTIDINE KINASE J"/>
    <property type="match status" value="1"/>
</dbReference>
<feature type="domain" description="PAC" evidence="17">
    <location>
        <begin position="713"/>
        <end position="764"/>
    </location>
</feature>
<dbReference type="PROSITE" id="PS50112">
    <property type="entry name" value="PAS"/>
    <property type="match status" value="5"/>
</dbReference>
<feature type="domain" description="PAC" evidence="17">
    <location>
        <begin position="326"/>
        <end position="381"/>
    </location>
</feature>
<name>A0A089LW92_9BACL</name>
<dbReference type="OrthoDB" id="9815750at2"/>
<evidence type="ECO:0000256" key="8">
    <source>
        <dbReference type="ARBA" id="ARBA00022840"/>
    </source>
</evidence>
<evidence type="ECO:0000256" key="9">
    <source>
        <dbReference type="ARBA" id="ARBA00023012"/>
    </source>
</evidence>
<dbReference type="InterPro" id="IPR005467">
    <property type="entry name" value="His_kinase_dom"/>
</dbReference>
<dbReference type="SMART" id="SM00387">
    <property type="entry name" value="HATPase_c"/>
    <property type="match status" value="1"/>
</dbReference>
<evidence type="ECO:0000256" key="3">
    <source>
        <dbReference type="ARBA" id="ARBA00012438"/>
    </source>
</evidence>
<keyword evidence="9" id="KW-0902">Two-component regulatory system</keyword>
<proteinExistence type="inferred from homology"/>
<feature type="domain" description="PAS" evidence="16">
    <location>
        <begin position="641"/>
        <end position="678"/>
    </location>
</feature>
<keyword evidence="8" id="KW-0067">ATP-binding</keyword>
<dbReference type="SUPFAM" id="SSF55785">
    <property type="entry name" value="PYP-like sensor domain (PAS domain)"/>
    <property type="match status" value="6"/>
</dbReference>